<comment type="caution">
    <text evidence="8">The sequence shown here is derived from an EMBL/GenBank/DDBJ whole genome shotgun (WGS) entry which is preliminary data.</text>
</comment>
<dbReference type="PRINTS" id="PR00465">
    <property type="entry name" value="EP450IV"/>
</dbReference>
<keyword evidence="4 7" id="KW-0479">Metal-binding</keyword>
<dbReference type="InterPro" id="IPR001128">
    <property type="entry name" value="Cyt_P450"/>
</dbReference>
<evidence type="ECO:0000256" key="4">
    <source>
        <dbReference type="ARBA" id="ARBA00022723"/>
    </source>
</evidence>
<keyword evidence="8" id="KW-0560">Oxidoreductase</keyword>
<gene>
    <name evidence="8" type="primary">PDA6-1</name>
    <name evidence="8" type="ORF">CFO_g1887</name>
</gene>
<evidence type="ECO:0000256" key="2">
    <source>
        <dbReference type="ARBA" id="ARBA00010617"/>
    </source>
</evidence>
<dbReference type="InterPro" id="IPR036396">
    <property type="entry name" value="Cyt_P450_sf"/>
</dbReference>
<keyword evidence="6" id="KW-0503">Monooxygenase</keyword>
<evidence type="ECO:0000256" key="6">
    <source>
        <dbReference type="ARBA" id="ARBA00023033"/>
    </source>
</evidence>
<keyword evidence="5 7" id="KW-0408">Iron</keyword>
<dbReference type="InterPro" id="IPR050121">
    <property type="entry name" value="Cytochrome_P450_monoxygenase"/>
</dbReference>
<dbReference type="GO" id="GO:0005506">
    <property type="term" value="F:iron ion binding"/>
    <property type="evidence" value="ECO:0007669"/>
    <property type="project" value="InterPro"/>
</dbReference>
<sequence length="929" mass="103562">MAPELLLAVAAVGAQYRFEPHRSYSLWYAAKAVAMEQISRRRSSEVKALLPTSSNYTVNSALPSPKMGVRHMFSSSNQDRPGLMDGHRETFTPNTPDARLETIQAILLLFAVGLWNAKAVLNESISLQSTLAMLLREDGLGPDPEIESDCNWETWVRREKAIRTKIIAFCYFNLSSIAYDDPPNILFSELFLSLPQSGKIWRAENEWSWQQARRTEPRVDMTLQDAFAYILGKGTTGEILQVTTLGLYILAHALMQQIWLLKQSAIRGSSKFDASRSLKLDDVDEITSAIRTWEVAFNQRQRVRAAENGTYNFEDSNHPATQIAHNATALVRLAGIKLYTDSHSGKALATRDPNALAKALSNFQVQSRSFQPLARNERMNRAVFHALHSLTLLIKTGVSFVSQSSNSEWSIQHLLCNFESATLLARWLTTIGMTSSQKMPTKDESILVEMIRQVVGETDHAGPIDPSLSTDDTIRKLAAPIDPLDQPTVLAAYLVYKLVVYPLWLSPLRKIPSAHPSARFSPLWIMAVRHGLLLREGGDSLVAQADLHRRLGPVVLVGPRHVSIDGPEIVRAVFYEPSHKARWYQEFTGYHRRIAAPVFTKSHLHNSAAFRAQAQTLLIDRLLPSLLKQAREPGGIETVDLSLAVVLDFITSYIFGIDKASDMISRTSDVWTMSTKAGLVDEKKTAARVRFETWNLERCDSLAESSSTLTGKETHEKGNTPTVYQATVDGYEREIEENGEHSPLHEIATKKRRECIASETFGHIMAGHQPTAVVLSYVFWHLSRTPHIQKLLRDELGNLGIAGKSKLAPYKTLDACPVLTAVIYETCRLNSPIPGPQIRCTPRAGLTVEGYFIPGDVEVSACAYSLHRDEAVFKEAAAWKPERWLGISETRMDDLLESLWVFGSGPMSCIGSELALMILKYTVAAFGEA</sequence>
<comment type="cofactor">
    <cofactor evidence="1 7">
        <name>heme</name>
        <dbReference type="ChEBI" id="CHEBI:30413"/>
    </cofactor>
</comment>
<accession>A0A0F8B5F3</accession>
<dbReference type="GO" id="GO:0020037">
    <property type="term" value="F:heme binding"/>
    <property type="evidence" value="ECO:0007669"/>
    <property type="project" value="InterPro"/>
</dbReference>
<dbReference type="EMBL" id="LBBL01000079">
    <property type="protein sequence ID" value="KKF95760.1"/>
    <property type="molecule type" value="Genomic_DNA"/>
</dbReference>
<evidence type="ECO:0000313" key="9">
    <source>
        <dbReference type="Proteomes" id="UP000034841"/>
    </source>
</evidence>
<dbReference type="OrthoDB" id="1470350at2759"/>
<proteinExistence type="inferred from homology"/>
<evidence type="ECO:0000256" key="3">
    <source>
        <dbReference type="ARBA" id="ARBA00022617"/>
    </source>
</evidence>
<dbReference type="InterPro" id="IPR002403">
    <property type="entry name" value="Cyt_P450_E_grp-IV"/>
</dbReference>
<evidence type="ECO:0000313" key="8">
    <source>
        <dbReference type="EMBL" id="KKF95760.1"/>
    </source>
</evidence>
<dbReference type="EC" id="1.14.-.-" evidence="8"/>
<organism evidence="8 9">
    <name type="scientific">Ceratocystis fimbriata f. sp. platani</name>
    <dbReference type="NCBI Taxonomy" id="88771"/>
    <lineage>
        <taxon>Eukaryota</taxon>
        <taxon>Fungi</taxon>
        <taxon>Dikarya</taxon>
        <taxon>Ascomycota</taxon>
        <taxon>Pezizomycotina</taxon>
        <taxon>Sordariomycetes</taxon>
        <taxon>Hypocreomycetidae</taxon>
        <taxon>Microascales</taxon>
        <taxon>Ceratocystidaceae</taxon>
        <taxon>Ceratocystis</taxon>
    </lineage>
</organism>
<dbReference type="GO" id="GO:0008168">
    <property type="term" value="F:methyltransferase activity"/>
    <property type="evidence" value="ECO:0007669"/>
    <property type="project" value="UniProtKB-KW"/>
</dbReference>
<dbReference type="Proteomes" id="UP000034841">
    <property type="component" value="Unassembled WGS sequence"/>
</dbReference>
<dbReference type="PRINTS" id="PR00385">
    <property type="entry name" value="P450"/>
</dbReference>
<dbReference type="GO" id="GO:0032259">
    <property type="term" value="P:methylation"/>
    <property type="evidence" value="ECO:0007669"/>
    <property type="project" value="UniProtKB-KW"/>
</dbReference>
<evidence type="ECO:0000256" key="7">
    <source>
        <dbReference type="PIRSR" id="PIRSR602403-1"/>
    </source>
</evidence>
<dbReference type="SUPFAM" id="SSF48264">
    <property type="entry name" value="Cytochrome P450"/>
    <property type="match status" value="1"/>
</dbReference>
<keyword evidence="3 7" id="KW-0349">Heme</keyword>
<evidence type="ECO:0000256" key="5">
    <source>
        <dbReference type="ARBA" id="ARBA00023004"/>
    </source>
</evidence>
<feature type="binding site" description="axial binding residue" evidence="7">
    <location>
        <position position="909"/>
    </location>
    <ligand>
        <name>heme</name>
        <dbReference type="ChEBI" id="CHEBI:30413"/>
    </ligand>
    <ligandPart>
        <name>Fe</name>
        <dbReference type="ChEBI" id="CHEBI:18248"/>
    </ligandPart>
</feature>
<keyword evidence="9" id="KW-1185">Reference proteome</keyword>
<comment type="similarity">
    <text evidence="2">Belongs to the cytochrome P450 family.</text>
</comment>
<evidence type="ECO:0000256" key="1">
    <source>
        <dbReference type="ARBA" id="ARBA00001971"/>
    </source>
</evidence>
<dbReference type="Gene3D" id="1.10.630.10">
    <property type="entry name" value="Cytochrome P450"/>
    <property type="match status" value="1"/>
</dbReference>
<dbReference type="Pfam" id="PF00067">
    <property type="entry name" value="p450"/>
    <property type="match status" value="1"/>
</dbReference>
<keyword evidence="8" id="KW-0489">Methyltransferase</keyword>
<name>A0A0F8B5F3_CERFI</name>
<dbReference type="AlphaFoldDB" id="A0A0F8B5F3"/>
<keyword evidence="8" id="KW-0808">Transferase</keyword>
<dbReference type="GO" id="GO:0004497">
    <property type="term" value="F:monooxygenase activity"/>
    <property type="evidence" value="ECO:0007669"/>
    <property type="project" value="UniProtKB-KW"/>
</dbReference>
<dbReference type="GO" id="GO:0016705">
    <property type="term" value="F:oxidoreductase activity, acting on paired donors, with incorporation or reduction of molecular oxygen"/>
    <property type="evidence" value="ECO:0007669"/>
    <property type="project" value="InterPro"/>
</dbReference>
<reference evidence="8 9" key="1">
    <citation type="submission" date="2015-04" db="EMBL/GenBank/DDBJ databases">
        <title>Genome sequence of Ceratocystis platani, a major pathogen of plane trees.</title>
        <authorList>
            <person name="Belbahri L."/>
        </authorList>
    </citation>
    <scope>NUCLEOTIDE SEQUENCE [LARGE SCALE GENOMIC DNA]</scope>
    <source>
        <strain evidence="8 9">CFO</strain>
    </source>
</reference>
<dbReference type="PANTHER" id="PTHR24305:SF166">
    <property type="entry name" value="CYTOCHROME P450 12A4, MITOCHONDRIAL-RELATED"/>
    <property type="match status" value="1"/>
</dbReference>
<dbReference type="PANTHER" id="PTHR24305">
    <property type="entry name" value="CYTOCHROME P450"/>
    <property type="match status" value="1"/>
</dbReference>
<protein>
    <submittedName>
        <fullName evidence="8">Pisatin demethylase</fullName>
        <ecNumber evidence="8">1.14.-.-</ecNumber>
    </submittedName>
</protein>